<accession>A0A4Z2FAN2</accession>
<dbReference type="EMBL" id="SRLO01001389">
    <property type="protein sequence ID" value="TNN38249.1"/>
    <property type="molecule type" value="Genomic_DNA"/>
</dbReference>
<reference evidence="1 2" key="1">
    <citation type="submission" date="2019-03" db="EMBL/GenBank/DDBJ databases">
        <title>First draft genome of Liparis tanakae, snailfish: a comprehensive survey of snailfish specific genes.</title>
        <authorList>
            <person name="Kim W."/>
            <person name="Song I."/>
            <person name="Jeong J.-H."/>
            <person name="Kim D."/>
            <person name="Kim S."/>
            <person name="Ryu S."/>
            <person name="Song J.Y."/>
            <person name="Lee S.K."/>
        </authorList>
    </citation>
    <scope>NUCLEOTIDE SEQUENCE [LARGE SCALE GENOMIC DNA]</scope>
    <source>
        <tissue evidence="1">Muscle</tissue>
    </source>
</reference>
<organism evidence="1 2">
    <name type="scientific">Liparis tanakae</name>
    <name type="common">Tanaka's snailfish</name>
    <dbReference type="NCBI Taxonomy" id="230148"/>
    <lineage>
        <taxon>Eukaryota</taxon>
        <taxon>Metazoa</taxon>
        <taxon>Chordata</taxon>
        <taxon>Craniata</taxon>
        <taxon>Vertebrata</taxon>
        <taxon>Euteleostomi</taxon>
        <taxon>Actinopterygii</taxon>
        <taxon>Neopterygii</taxon>
        <taxon>Teleostei</taxon>
        <taxon>Neoteleostei</taxon>
        <taxon>Acanthomorphata</taxon>
        <taxon>Eupercaria</taxon>
        <taxon>Perciformes</taxon>
        <taxon>Cottioidei</taxon>
        <taxon>Cottales</taxon>
        <taxon>Liparidae</taxon>
        <taxon>Liparis</taxon>
    </lineage>
</organism>
<dbReference type="AlphaFoldDB" id="A0A4Z2FAN2"/>
<gene>
    <name evidence="1" type="ORF">EYF80_051572</name>
</gene>
<comment type="caution">
    <text evidence="1">The sequence shown here is derived from an EMBL/GenBank/DDBJ whole genome shotgun (WGS) entry which is preliminary data.</text>
</comment>
<protein>
    <submittedName>
        <fullName evidence="1">Uncharacterized protein</fullName>
    </submittedName>
</protein>
<proteinExistence type="predicted"/>
<evidence type="ECO:0000313" key="1">
    <source>
        <dbReference type="EMBL" id="TNN38249.1"/>
    </source>
</evidence>
<evidence type="ECO:0000313" key="2">
    <source>
        <dbReference type="Proteomes" id="UP000314294"/>
    </source>
</evidence>
<sequence length="75" mass="8489">MSCCGVNSGIGRLLDDEQLFYWEESFLLGIKASKCYGVNDERESAQMTSVYRTVPLRMPSTHSEMVSNDEGIHHM</sequence>
<dbReference type="Proteomes" id="UP000314294">
    <property type="component" value="Unassembled WGS sequence"/>
</dbReference>
<name>A0A4Z2FAN2_9TELE</name>
<keyword evidence="2" id="KW-1185">Reference proteome</keyword>